<dbReference type="GO" id="GO:0007165">
    <property type="term" value="P:signal transduction"/>
    <property type="evidence" value="ECO:0007669"/>
    <property type="project" value="InterPro"/>
</dbReference>
<evidence type="ECO:0000259" key="1">
    <source>
        <dbReference type="Pfam" id="PF13676"/>
    </source>
</evidence>
<evidence type="ECO:0000313" key="2">
    <source>
        <dbReference type="EMBL" id="KAB1641385.1"/>
    </source>
</evidence>
<sequence>MTTTYGIRVVHDGREAEVRVLSQAVARQLELIGLHRSVAITVTASEISPGTPRICVCLCDERSKKSDVIQAALNEELASGTTIFPVLEDLGRFSEFAPQELTHANGTVWSDEVTLQHLVHTLLEELGIEEKHRRVFISHRRTDGLGAAEQLHDKLSHFKFRPFIDRFAIREGTNFQQEIGHALEDHAFLLLLETPEAHSSEWVFDEVDYALSHTMGILILRWPGEVQEVPGSSGLPRLFLSEEDLVEDDHGYSVLTEAALERVIEGVERAHAHGIVRRRSILVKSISEAAAAAGVADCTSLRGWQLLVRTHEGTGIVGTTPRLPTAVDLQTLDQTSARTGANLPGVLVHSARTLPSGLQEHLEWVSDGRQMTVIPENAIGGWWSHGN</sequence>
<dbReference type="Proteomes" id="UP000433493">
    <property type="component" value="Unassembled WGS sequence"/>
</dbReference>
<keyword evidence="2" id="KW-0675">Receptor</keyword>
<proteinExistence type="predicted"/>
<organism evidence="2 3">
    <name type="scientific">Gulosibacter chungangensis</name>
    <dbReference type="NCBI Taxonomy" id="979746"/>
    <lineage>
        <taxon>Bacteria</taxon>
        <taxon>Bacillati</taxon>
        <taxon>Actinomycetota</taxon>
        <taxon>Actinomycetes</taxon>
        <taxon>Micrococcales</taxon>
        <taxon>Microbacteriaceae</taxon>
        <taxon>Gulosibacter</taxon>
    </lineage>
</organism>
<feature type="domain" description="TIR" evidence="1">
    <location>
        <begin position="135"/>
        <end position="241"/>
    </location>
</feature>
<dbReference type="OrthoDB" id="4760057at2"/>
<accession>A0A7J5B851</accession>
<dbReference type="InterPro" id="IPR035897">
    <property type="entry name" value="Toll_tir_struct_dom_sf"/>
</dbReference>
<dbReference type="InterPro" id="IPR000157">
    <property type="entry name" value="TIR_dom"/>
</dbReference>
<dbReference type="SUPFAM" id="SSF52200">
    <property type="entry name" value="Toll/Interleukin receptor TIR domain"/>
    <property type="match status" value="1"/>
</dbReference>
<evidence type="ECO:0000313" key="3">
    <source>
        <dbReference type="Proteomes" id="UP000433493"/>
    </source>
</evidence>
<reference evidence="2 3" key="1">
    <citation type="submission" date="2019-09" db="EMBL/GenBank/DDBJ databases">
        <title>Phylogeny of genus Pseudoclavibacter and closely related genus.</title>
        <authorList>
            <person name="Li Y."/>
        </authorList>
    </citation>
    <scope>NUCLEOTIDE SEQUENCE [LARGE SCALE GENOMIC DNA]</scope>
    <source>
        <strain evidence="2 3">KCTC 13959</strain>
    </source>
</reference>
<gene>
    <name evidence="2" type="ORF">F8O05_12405</name>
</gene>
<dbReference type="RefSeq" id="WP_158053069.1">
    <property type="nucleotide sequence ID" value="NZ_WBKB01000009.1"/>
</dbReference>
<name>A0A7J5B851_9MICO</name>
<dbReference type="Gene3D" id="3.40.50.10140">
    <property type="entry name" value="Toll/interleukin-1 receptor homology (TIR) domain"/>
    <property type="match status" value="1"/>
</dbReference>
<keyword evidence="3" id="KW-1185">Reference proteome</keyword>
<dbReference type="Pfam" id="PF13676">
    <property type="entry name" value="TIR_2"/>
    <property type="match status" value="1"/>
</dbReference>
<protein>
    <submittedName>
        <fullName evidence="2">Toll/interleukin-1 receptor domain-containing protein</fullName>
    </submittedName>
</protein>
<dbReference type="EMBL" id="WBKB01000009">
    <property type="protein sequence ID" value="KAB1641385.1"/>
    <property type="molecule type" value="Genomic_DNA"/>
</dbReference>
<dbReference type="AlphaFoldDB" id="A0A7J5B851"/>
<comment type="caution">
    <text evidence="2">The sequence shown here is derived from an EMBL/GenBank/DDBJ whole genome shotgun (WGS) entry which is preliminary data.</text>
</comment>